<sequence>MSSKIATV</sequence>
<dbReference type="EMBL" id="OUUZ01000013">
    <property type="protein sequence ID" value="SPQ24839.1"/>
    <property type="molecule type" value="Genomic_DNA"/>
</dbReference>
<evidence type="ECO:0000313" key="2">
    <source>
        <dbReference type="Proteomes" id="UP000289323"/>
    </source>
</evidence>
<dbReference type="Proteomes" id="UP000289323">
    <property type="component" value="Unassembled WGS sequence"/>
</dbReference>
<organism evidence="1 2">
    <name type="scientific">Thermothielavioides terrestris</name>
    <dbReference type="NCBI Taxonomy" id="2587410"/>
    <lineage>
        <taxon>Eukaryota</taxon>
        <taxon>Fungi</taxon>
        <taxon>Dikarya</taxon>
        <taxon>Ascomycota</taxon>
        <taxon>Pezizomycotina</taxon>
        <taxon>Sordariomycetes</taxon>
        <taxon>Sordariomycetidae</taxon>
        <taxon>Sordariales</taxon>
        <taxon>Chaetomiaceae</taxon>
        <taxon>Thermothielavioides</taxon>
    </lineage>
</organism>
<reference evidence="1 2" key="1">
    <citation type="submission" date="2018-04" db="EMBL/GenBank/DDBJ databases">
        <authorList>
            <person name="Huttner S."/>
            <person name="Dainat J."/>
        </authorList>
    </citation>
    <scope>NUCLEOTIDE SEQUENCE [LARGE SCALE GENOMIC DNA]</scope>
</reference>
<evidence type="ECO:0000313" key="1">
    <source>
        <dbReference type="EMBL" id="SPQ24839.1"/>
    </source>
</evidence>
<protein>
    <submittedName>
        <fullName evidence="1">A16c59be-7e52-439a-b3ba-00b7c528cfdb</fullName>
    </submittedName>
</protein>
<gene>
    <name evidence="1" type="ORF">TT172_LOCUS7258</name>
</gene>
<accession>A0A446BQQ9</accession>
<proteinExistence type="predicted"/>
<name>A0A446BQQ9_9PEZI</name>